<dbReference type="Proteomes" id="UP000030645">
    <property type="component" value="Unassembled WGS sequence"/>
</dbReference>
<evidence type="ECO:0000313" key="1">
    <source>
        <dbReference type="EMBL" id="EXB58274.1"/>
    </source>
</evidence>
<name>W9R8L6_9ROSA</name>
<gene>
    <name evidence="1" type="ORF">L484_015607</name>
</gene>
<proteinExistence type="predicted"/>
<dbReference type="EMBL" id="KE344357">
    <property type="protein sequence ID" value="EXB58274.1"/>
    <property type="molecule type" value="Genomic_DNA"/>
</dbReference>
<protein>
    <submittedName>
        <fullName evidence="1">Uncharacterized protein</fullName>
    </submittedName>
</protein>
<keyword evidence="2" id="KW-1185">Reference proteome</keyword>
<sequence>MVKPLVTGWSAWSEGLVLAGHTVQDDGSLQRVFIIEGFVPCVVIILLERHVSGVVGLVAARGLRRRSGGFSAVMFLPS</sequence>
<reference evidence="2" key="1">
    <citation type="submission" date="2013-01" db="EMBL/GenBank/DDBJ databases">
        <title>Draft Genome Sequence of a Mulberry Tree, Morus notabilis C.K. Schneid.</title>
        <authorList>
            <person name="He N."/>
            <person name="Zhao S."/>
        </authorList>
    </citation>
    <scope>NUCLEOTIDE SEQUENCE</scope>
</reference>
<organism evidence="1 2">
    <name type="scientific">Morus notabilis</name>
    <dbReference type="NCBI Taxonomy" id="981085"/>
    <lineage>
        <taxon>Eukaryota</taxon>
        <taxon>Viridiplantae</taxon>
        <taxon>Streptophyta</taxon>
        <taxon>Embryophyta</taxon>
        <taxon>Tracheophyta</taxon>
        <taxon>Spermatophyta</taxon>
        <taxon>Magnoliopsida</taxon>
        <taxon>eudicotyledons</taxon>
        <taxon>Gunneridae</taxon>
        <taxon>Pentapetalae</taxon>
        <taxon>rosids</taxon>
        <taxon>fabids</taxon>
        <taxon>Rosales</taxon>
        <taxon>Moraceae</taxon>
        <taxon>Moreae</taxon>
        <taxon>Morus</taxon>
    </lineage>
</organism>
<evidence type="ECO:0000313" key="2">
    <source>
        <dbReference type="Proteomes" id="UP000030645"/>
    </source>
</evidence>
<accession>W9R8L6</accession>
<dbReference type="AlphaFoldDB" id="W9R8L6"/>